<dbReference type="Proteomes" id="UP000054538">
    <property type="component" value="Unassembled WGS sequence"/>
</dbReference>
<dbReference type="HOGENOM" id="CLU_1454862_0_0_1"/>
<keyword evidence="2" id="KW-1185">Reference proteome</keyword>
<protein>
    <submittedName>
        <fullName evidence="1">Unplaced genomic scaffold scaffold_1473, whole genome shotgun sequence</fullName>
    </submittedName>
</protein>
<dbReference type="EMBL" id="KN826295">
    <property type="protein sequence ID" value="KIK79383.1"/>
    <property type="molecule type" value="Genomic_DNA"/>
</dbReference>
<gene>
    <name evidence="1" type="ORF">PAXRUDRAFT_769610</name>
</gene>
<evidence type="ECO:0000313" key="1">
    <source>
        <dbReference type="EMBL" id="KIK79383.1"/>
    </source>
</evidence>
<evidence type="ECO:0000313" key="2">
    <source>
        <dbReference type="Proteomes" id="UP000054538"/>
    </source>
</evidence>
<accession>A0A0D0CVA8</accession>
<sequence>MTNNSDSQCILVASVNASSQSQAVLDAVEITKQARMNSASVRLWKSPVVPALDICNIHTTTGLNYANNGGGQPGTDKIKISIKPLSTDLFVINTLTLTPVIAEILEDSLVALNVTWEKDEGGTRTFTLVITYKRLDMYFYKPKSKEVKGPALFLELFVDHPAVHHSSSSSDENSIILFFLKISRTL</sequence>
<organism evidence="1 2">
    <name type="scientific">Paxillus rubicundulus Ve08.2h10</name>
    <dbReference type="NCBI Taxonomy" id="930991"/>
    <lineage>
        <taxon>Eukaryota</taxon>
        <taxon>Fungi</taxon>
        <taxon>Dikarya</taxon>
        <taxon>Basidiomycota</taxon>
        <taxon>Agaricomycotina</taxon>
        <taxon>Agaricomycetes</taxon>
        <taxon>Agaricomycetidae</taxon>
        <taxon>Boletales</taxon>
        <taxon>Paxilineae</taxon>
        <taxon>Paxillaceae</taxon>
        <taxon>Paxillus</taxon>
    </lineage>
</organism>
<proteinExistence type="predicted"/>
<dbReference type="InParanoid" id="A0A0D0CVA8"/>
<reference evidence="1 2" key="1">
    <citation type="submission" date="2014-04" db="EMBL/GenBank/DDBJ databases">
        <authorList>
            <consortium name="DOE Joint Genome Institute"/>
            <person name="Kuo A."/>
            <person name="Kohler A."/>
            <person name="Jargeat P."/>
            <person name="Nagy L.G."/>
            <person name="Floudas D."/>
            <person name="Copeland A."/>
            <person name="Barry K.W."/>
            <person name="Cichocki N."/>
            <person name="Veneault-Fourrey C."/>
            <person name="LaButti K."/>
            <person name="Lindquist E.A."/>
            <person name="Lipzen A."/>
            <person name="Lundell T."/>
            <person name="Morin E."/>
            <person name="Murat C."/>
            <person name="Sun H."/>
            <person name="Tunlid A."/>
            <person name="Henrissat B."/>
            <person name="Grigoriev I.V."/>
            <person name="Hibbett D.S."/>
            <person name="Martin F."/>
            <person name="Nordberg H.P."/>
            <person name="Cantor M.N."/>
            <person name="Hua S.X."/>
        </authorList>
    </citation>
    <scope>NUCLEOTIDE SEQUENCE [LARGE SCALE GENOMIC DNA]</scope>
    <source>
        <strain evidence="1 2">Ve08.2h10</strain>
    </source>
</reference>
<name>A0A0D0CVA8_9AGAM</name>
<reference evidence="2" key="2">
    <citation type="submission" date="2015-01" db="EMBL/GenBank/DDBJ databases">
        <title>Evolutionary Origins and Diversification of the Mycorrhizal Mutualists.</title>
        <authorList>
            <consortium name="DOE Joint Genome Institute"/>
            <consortium name="Mycorrhizal Genomics Consortium"/>
            <person name="Kohler A."/>
            <person name="Kuo A."/>
            <person name="Nagy L.G."/>
            <person name="Floudas D."/>
            <person name="Copeland A."/>
            <person name="Barry K.W."/>
            <person name="Cichocki N."/>
            <person name="Veneault-Fourrey C."/>
            <person name="LaButti K."/>
            <person name="Lindquist E.A."/>
            <person name="Lipzen A."/>
            <person name="Lundell T."/>
            <person name="Morin E."/>
            <person name="Murat C."/>
            <person name="Riley R."/>
            <person name="Ohm R."/>
            <person name="Sun H."/>
            <person name="Tunlid A."/>
            <person name="Henrissat B."/>
            <person name="Grigoriev I.V."/>
            <person name="Hibbett D.S."/>
            <person name="Martin F."/>
        </authorList>
    </citation>
    <scope>NUCLEOTIDE SEQUENCE [LARGE SCALE GENOMIC DNA]</scope>
    <source>
        <strain evidence="2">Ve08.2h10</strain>
    </source>
</reference>
<dbReference type="AlphaFoldDB" id="A0A0D0CVA8"/>
<dbReference type="OrthoDB" id="3247018at2759"/>